<dbReference type="GO" id="GO:0006096">
    <property type="term" value="P:glycolytic process"/>
    <property type="evidence" value="ECO:0007669"/>
    <property type="project" value="UniProtKB-UniPathway"/>
</dbReference>
<comment type="pathway">
    <text evidence="1">Carbohydrate degradation; glycolysis; D-glyceraldehyde 3-phosphate and glycerone phosphate from D-glucose: step 1/4.</text>
</comment>
<dbReference type="SUPFAM" id="SSF53067">
    <property type="entry name" value="Actin-like ATPase domain"/>
    <property type="match status" value="2"/>
</dbReference>
<dbReference type="InterPro" id="IPR022673">
    <property type="entry name" value="Hexokinase_C"/>
</dbReference>
<evidence type="ECO:0000256" key="5">
    <source>
        <dbReference type="ARBA" id="ARBA00022741"/>
    </source>
</evidence>
<dbReference type="InterPro" id="IPR022672">
    <property type="entry name" value="Hexokinase_N"/>
</dbReference>
<dbReference type="Proteomes" id="UP000078200">
    <property type="component" value="Unassembled WGS sequence"/>
</dbReference>
<dbReference type="GO" id="GO:0005524">
    <property type="term" value="F:ATP binding"/>
    <property type="evidence" value="ECO:0007669"/>
    <property type="project" value="UniProtKB-UniRule"/>
</dbReference>
<evidence type="ECO:0000256" key="11">
    <source>
        <dbReference type="ARBA" id="ARBA00048160"/>
    </source>
</evidence>
<keyword evidence="5 14" id="KW-0547">Nucleotide-binding</keyword>
<dbReference type="GO" id="GO:0006006">
    <property type="term" value="P:glucose metabolic process"/>
    <property type="evidence" value="ECO:0007669"/>
    <property type="project" value="TreeGrafter"/>
</dbReference>
<evidence type="ECO:0000256" key="12">
    <source>
        <dbReference type="ARBA" id="ARBA00050361"/>
    </source>
</evidence>
<dbReference type="PANTHER" id="PTHR19443">
    <property type="entry name" value="HEXOKINASE"/>
    <property type="match status" value="1"/>
</dbReference>
<accession>A0A1A9V365</accession>
<reference evidence="17" key="1">
    <citation type="submission" date="2020-05" db="UniProtKB">
        <authorList>
            <consortium name="EnsemblMetazoa"/>
        </authorList>
    </citation>
    <scope>IDENTIFICATION</scope>
    <source>
        <strain evidence="17">TTRI</strain>
    </source>
</reference>
<dbReference type="PROSITE" id="PS51748">
    <property type="entry name" value="HEXOKINASE_2"/>
    <property type="match status" value="1"/>
</dbReference>
<comment type="catalytic activity">
    <reaction evidence="9">
        <text>a D-hexose + ATP = a D-hexose 6-phosphate + ADP + H(+)</text>
        <dbReference type="Rhea" id="RHEA:22740"/>
        <dbReference type="ChEBI" id="CHEBI:4194"/>
        <dbReference type="ChEBI" id="CHEBI:15378"/>
        <dbReference type="ChEBI" id="CHEBI:30616"/>
        <dbReference type="ChEBI" id="CHEBI:229467"/>
        <dbReference type="ChEBI" id="CHEBI:456216"/>
        <dbReference type="EC" id="2.7.1.1"/>
    </reaction>
    <physiologicalReaction direction="left-to-right" evidence="9">
        <dbReference type="Rhea" id="RHEA:22741"/>
    </physiologicalReaction>
</comment>
<dbReference type="UniPathway" id="UPA00109">
    <property type="reaction ID" value="UER00180"/>
</dbReference>
<comment type="similarity">
    <text evidence="3 14">Belongs to the hexokinase family.</text>
</comment>
<keyword evidence="4 14" id="KW-0808">Transferase</keyword>
<dbReference type="FunFam" id="3.40.367.20:FF:000005">
    <property type="entry name" value="Phosphotransferase"/>
    <property type="match status" value="1"/>
</dbReference>
<dbReference type="Pfam" id="PF00349">
    <property type="entry name" value="Hexokinase_1"/>
    <property type="match status" value="1"/>
</dbReference>
<dbReference type="InterPro" id="IPR001312">
    <property type="entry name" value="Hexokinase"/>
</dbReference>
<dbReference type="GO" id="GO:0005829">
    <property type="term" value="C:cytosol"/>
    <property type="evidence" value="ECO:0007669"/>
    <property type="project" value="TreeGrafter"/>
</dbReference>
<evidence type="ECO:0000256" key="10">
    <source>
        <dbReference type="ARBA" id="ARBA00047905"/>
    </source>
</evidence>
<comment type="catalytic activity">
    <reaction evidence="10">
        <text>D-fructose + ATP = D-fructose 6-phosphate + ADP + H(+)</text>
        <dbReference type="Rhea" id="RHEA:16125"/>
        <dbReference type="ChEBI" id="CHEBI:15378"/>
        <dbReference type="ChEBI" id="CHEBI:30616"/>
        <dbReference type="ChEBI" id="CHEBI:37721"/>
        <dbReference type="ChEBI" id="CHEBI:61527"/>
        <dbReference type="ChEBI" id="CHEBI:456216"/>
        <dbReference type="EC" id="2.7.1.1"/>
    </reaction>
    <physiologicalReaction direction="left-to-right" evidence="10">
        <dbReference type="Rhea" id="RHEA:16126"/>
    </physiologicalReaction>
</comment>
<dbReference type="GO" id="GO:0004340">
    <property type="term" value="F:glucokinase activity"/>
    <property type="evidence" value="ECO:0007669"/>
    <property type="project" value="TreeGrafter"/>
</dbReference>
<sequence>MTEEDTKDKDSQINRCVVEDICKPFIVSDDVYRQIRDVFLNEIKKGLCKYTNESASVKCYLTFVEKLPNGCERGKFLALDIGGTNFRILLINIDGGRDLKIEVANYELPESVMTGPGRDLFDFLAECLSAFIYKHELQKEELSLGFTFAFPLKKTDLNKGILVTWTKGFSCSGVVNHDVVDLFKEAINRRDDIHINNIVILNDTTGTLISCAWKYREAKISLIIGTGTNMSYLEKTKHIELFKGGVNASPTMIINCESGNFGSDGSLDFVRTPIDVTVDENSVNAGQQIYEKMISGMYLGEIVRLILLECVNAGAMLNGVQSEEIRTPMSLDVKHMSEIEAEESGNNSATRKIFEIMGYKRPSDEDCEHLRYICNVISTRSAHMAAATLATLVNRVGDPFVVIGVDGAVYRKYPNYPQRLRKKLKDLARPEYHFCLKLAEDGSGRGAALLAATVFSKKSSP</sequence>
<dbReference type="Pfam" id="PF03727">
    <property type="entry name" value="Hexokinase_2"/>
    <property type="match status" value="1"/>
</dbReference>
<evidence type="ECO:0000259" key="15">
    <source>
        <dbReference type="Pfam" id="PF00349"/>
    </source>
</evidence>
<feature type="domain" description="Hexokinase C-terminal" evidence="16">
    <location>
        <begin position="219"/>
        <end position="452"/>
    </location>
</feature>
<dbReference type="STRING" id="7395.A0A1A9V365"/>
<evidence type="ECO:0000259" key="16">
    <source>
        <dbReference type="Pfam" id="PF03727"/>
    </source>
</evidence>
<comment type="function">
    <text evidence="13">Catalyzes the phosphorylation of various hexoses to hexose 6-phosphate.</text>
</comment>
<keyword evidence="18" id="KW-1185">Reference proteome</keyword>
<dbReference type="Gene3D" id="3.40.367.20">
    <property type="match status" value="1"/>
</dbReference>
<dbReference type="UniPathway" id="UPA00242"/>
<comment type="pathway">
    <text evidence="2">Carbohydrate metabolism; hexose metabolism.</text>
</comment>
<comment type="catalytic activity">
    <reaction evidence="12">
        <text>D-mannose + ATP = D-mannose 6-phosphate + ADP + H(+)</text>
        <dbReference type="Rhea" id="RHEA:11028"/>
        <dbReference type="ChEBI" id="CHEBI:4208"/>
        <dbReference type="ChEBI" id="CHEBI:15378"/>
        <dbReference type="ChEBI" id="CHEBI:30616"/>
        <dbReference type="ChEBI" id="CHEBI:58735"/>
        <dbReference type="ChEBI" id="CHEBI:456216"/>
        <dbReference type="EC" id="2.7.1.1"/>
    </reaction>
    <physiologicalReaction direction="left-to-right" evidence="12">
        <dbReference type="Rhea" id="RHEA:11029"/>
    </physiologicalReaction>
</comment>
<evidence type="ECO:0000256" key="4">
    <source>
        <dbReference type="ARBA" id="ARBA00022679"/>
    </source>
</evidence>
<name>A0A1A9V365_GLOAU</name>
<dbReference type="EnsemblMetazoa" id="GAUT024257-RA">
    <property type="protein sequence ID" value="GAUT024257-PA"/>
    <property type="gene ID" value="GAUT024257"/>
</dbReference>
<keyword evidence="6 14" id="KW-0418">Kinase</keyword>
<dbReference type="Gene3D" id="3.30.420.40">
    <property type="match status" value="1"/>
</dbReference>
<evidence type="ECO:0000256" key="14">
    <source>
        <dbReference type="RuleBase" id="RU362007"/>
    </source>
</evidence>
<dbReference type="GO" id="GO:0005739">
    <property type="term" value="C:mitochondrion"/>
    <property type="evidence" value="ECO:0007669"/>
    <property type="project" value="TreeGrafter"/>
</dbReference>
<dbReference type="EC" id="2.7.1.-" evidence="14"/>
<feature type="domain" description="Hexokinase N-terminal" evidence="15">
    <location>
        <begin position="18"/>
        <end position="213"/>
    </location>
</feature>
<keyword evidence="7 14" id="KW-0067">ATP-binding</keyword>
<dbReference type="InterPro" id="IPR043129">
    <property type="entry name" value="ATPase_NBD"/>
</dbReference>
<evidence type="ECO:0000256" key="2">
    <source>
        <dbReference type="ARBA" id="ARBA00005028"/>
    </source>
</evidence>
<dbReference type="GO" id="GO:0005536">
    <property type="term" value="F:D-glucose binding"/>
    <property type="evidence" value="ECO:0007669"/>
    <property type="project" value="InterPro"/>
</dbReference>
<keyword evidence="8 14" id="KW-0324">Glycolysis</keyword>
<evidence type="ECO:0000256" key="9">
    <source>
        <dbReference type="ARBA" id="ARBA00044613"/>
    </source>
</evidence>
<evidence type="ECO:0000256" key="7">
    <source>
        <dbReference type="ARBA" id="ARBA00022840"/>
    </source>
</evidence>
<proteinExistence type="inferred from homology"/>
<dbReference type="GO" id="GO:0008865">
    <property type="term" value="F:fructokinase activity"/>
    <property type="evidence" value="ECO:0007669"/>
    <property type="project" value="TreeGrafter"/>
</dbReference>
<dbReference type="PANTHER" id="PTHR19443:SF16">
    <property type="entry name" value="HEXOKINASE TYPE 1-RELATED"/>
    <property type="match status" value="1"/>
</dbReference>
<comment type="catalytic activity">
    <reaction evidence="11">
        <text>D-glucose + ATP = D-glucose 6-phosphate + ADP + H(+)</text>
        <dbReference type="Rhea" id="RHEA:17825"/>
        <dbReference type="ChEBI" id="CHEBI:4167"/>
        <dbReference type="ChEBI" id="CHEBI:15378"/>
        <dbReference type="ChEBI" id="CHEBI:30616"/>
        <dbReference type="ChEBI" id="CHEBI:61548"/>
        <dbReference type="ChEBI" id="CHEBI:456216"/>
        <dbReference type="EC" id="2.7.1.1"/>
    </reaction>
    <physiologicalReaction direction="left-to-right" evidence="11">
        <dbReference type="Rhea" id="RHEA:17826"/>
    </physiologicalReaction>
</comment>
<dbReference type="FunFam" id="3.30.420.40:FF:000095">
    <property type="entry name" value="Phosphotransferase"/>
    <property type="match status" value="1"/>
</dbReference>
<dbReference type="VEuPathDB" id="VectorBase:GAUT024257"/>
<evidence type="ECO:0000313" key="18">
    <source>
        <dbReference type="Proteomes" id="UP000078200"/>
    </source>
</evidence>
<organism evidence="17 18">
    <name type="scientific">Glossina austeni</name>
    <name type="common">Savannah tsetse fly</name>
    <dbReference type="NCBI Taxonomy" id="7395"/>
    <lineage>
        <taxon>Eukaryota</taxon>
        <taxon>Metazoa</taxon>
        <taxon>Ecdysozoa</taxon>
        <taxon>Arthropoda</taxon>
        <taxon>Hexapoda</taxon>
        <taxon>Insecta</taxon>
        <taxon>Pterygota</taxon>
        <taxon>Neoptera</taxon>
        <taxon>Endopterygota</taxon>
        <taxon>Diptera</taxon>
        <taxon>Brachycera</taxon>
        <taxon>Muscomorpha</taxon>
        <taxon>Hippoboscoidea</taxon>
        <taxon>Glossinidae</taxon>
        <taxon>Glossina</taxon>
    </lineage>
</organism>
<protein>
    <recommendedName>
        <fullName evidence="14">Phosphotransferase</fullName>
        <ecNumber evidence="14">2.7.1.-</ecNumber>
    </recommendedName>
</protein>
<dbReference type="GO" id="GO:0001678">
    <property type="term" value="P:intracellular glucose homeostasis"/>
    <property type="evidence" value="ECO:0007669"/>
    <property type="project" value="InterPro"/>
</dbReference>
<evidence type="ECO:0000256" key="13">
    <source>
        <dbReference type="ARBA" id="ARBA00059457"/>
    </source>
</evidence>
<evidence type="ECO:0000313" key="17">
    <source>
        <dbReference type="EnsemblMetazoa" id="GAUT024257-PA"/>
    </source>
</evidence>
<dbReference type="AlphaFoldDB" id="A0A1A9V365"/>
<dbReference type="PRINTS" id="PR00475">
    <property type="entry name" value="HEXOKINASE"/>
</dbReference>
<dbReference type="GO" id="GO:0019158">
    <property type="term" value="F:mannokinase activity"/>
    <property type="evidence" value="ECO:0007669"/>
    <property type="project" value="RHEA"/>
</dbReference>
<evidence type="ECO:0000256" key="1">
    <source>
        <dbReference type="ARBA" id="ARBA00004888"/>
    </source>
</evidence>
<evidence type="ECO:0000256" key="3">
    <source>
        <dbReference type="ARBA" id="ARBA00009225"/>
    </source>
</evidence>
<evidence type="ECO:0000256" key="6">
    <source>
        <dbReference type="ARBA" id="ARBA00022777"/>
    </source>
</evidence>
<dbReference type="CDD" id="cd24019">
    <property type="entry name" value="ASKHA_NBD_HK_meta"/>
    <property type="match status" value="1"/>
</dbReference>
<evidence type="ECO:0000256" key="8">
    <source>
        <dbReference type="ARBA" id="ARBA00023152"/>
    </source>
</evidence>